<dbReference type="Gene3D" id="1.10.10.10">
    <property type="entry name" value="Winged helix-like DNA-binding domain superfamily/Winged helix DNA-binding domain"/>
    <property type="match status" value="1"/>
</dbReference>
<keyword evidence="3" id="KW-1185">Reference proteome</keyword>
<proteinExistence type="predicted"/>
<dbReference type="SUPFAM" id="SSF46785">
    <property type="entry name" value="Winged helix' DNA-binding domain"/>
    <property type="match status" value="1"/>
</dbReference>
<organism evidence="2 3">
    <name type="scientific">Thalassotalea nanhaiensis</name>
    <dbReference type="NCBI Taxonomy" id="3065648"/>
    <lineage>
        <taxon>Bacteria</taxon>
        <taxon>Pseudomonadati</taxon>
        <taxon>Pseudomonadota</taxon>
        <taxon>Gammaproteobacteria</taxon>
        <taxon>Alteromonadales</taxon>
        <taxon>Colwelliaceae</taxon>
        <taxon>Thalassotalea</taxon>
    </lineage>
</organism>
<reference evidence="3" key="1">
    <citation type="submission" date="2023-09" db="EMBL/GenBank/DDBJ databases">
        <authorList>
            <person name="Li S."/>
            <person name="Li X."/>
            <person name="Zhang C."/>
            <person name="Zhao Z."/>
        </authorList>
    </citation>
    <scope>NUCLEOTIDE SEQUENCE [LARGE SCALE GENOMIC DNA]</scope>
    <source>
        <strain evidence="3">SQ345</strain>
    </source>
</reference>
<protein>
    <submittedName>
        <fullName evidence="2">PadR family transcriptional regulator</fullName>
    </submittedName>
</protein>
<sequence length="121" mass="13629">MIKASEETLQHVKKFQKELNTGTVALVLLSILKRAKKPLYGYEISKLLDNTHGEKQSAIYPVLRSLSEKGLLNSKVKPSDSGPPRKYFTISTLGKAVLKEWVAIWKEKQSLVDQILGEPHE</sequence>
<dbReference type="PANTHER" id="PTHR33169">
    <property type="entry name" value="PADR-FAMILY TRANSCRIPTIONAL REGULATOR"/>
    <property type="match status" value="1"/>
</dbReference>
<dbReference type="InterPro" id="IPR036388">
    <property type="entry name" value="WH-like_DNA-bd_sf"/>
</dbReference>
<evidence type="ECO:0000259" key="1">
    <source>
        <dbReference type="Pfam" id="PF03551"/>
    </source>
</evidence>
<dbReference type="PANTHER" id="PTHR33169:SF14">
    <property type="entry name" value="TRANSCRIPTIONAL REGULATOR RV3488"/>
    <property type="match status" value="1"/>
</dbReference>
<dbReference type="EMBL" id="CP134146">
    <property type="protein sequence ID" value="WNC67344.1"/>
    <property type="molecule type" value="Genomic_DNA"/>
</dbReference>
<evidence type="ECO:0000313" key="2">
    <source>
        <dbReference type="EMBL" id="WNC67344.1"/>
    </source>
</evidence>
<gene>
    <name evidence="2" type="ORF">RI845_12540</name>
</gene>
<dbReference type="RefSeq" id="WP_348386508.1">
    <property type="nucleotide sequence ID" value="NZ_CP134146.1"/>
</dbReference>
<dbReference type="InterPro" id="IPR036390">
    <property type="entry name" value="WH_DNA-bd_sf"/>
</dbReference>
<dbReference type="Pfam" id="PF03551">
    <property type="entry name" value="PadR"/>
    <property type="match status" value="1"/>
</dbReference>
<accession>A0ABY9TFG4</accession>
<dbReference type="InterPro" id="IPR005149">
    <property type="entry name" value="Tscrpt_reg_PadR_N"/>
</dbReference>
<dbReference type="Proteomes" id="UP001248581">
    <property type="component" value="Chromosome"/>
</dbReference>
<name>A0ABY9TFG4_9GAMM</name>
<feature type="domain" description="Transcription regulator PadR N-terminal" evidence="1">
    <location>
        <begin position="28"/>
        <end position="100"/>
    </location>
</feature>
<evidence type="ECO:0000313" key="3">
    <source>
        <dbReference type="Proteomes" id="UP001248581"/>
    </source>
</evidence>
<dbReference type="InterPro" id="IPR052509">
    <property type="entry name" value="Metal_resp_DNA-bind_regulator"/>
</dbReference>